<dbReference type="EMBL" id="MGFD01000060">
    <property type="protein sequence ID" value="OGL97024.1"/>
    <property type="molecule type" value="Genomic_DNA"/>
</dbReference>
<sequence length="268" mass="29388">MQFFRMILVIASLALLFVGCDTENPSNEFDSSAQADGGSNDGGGKPDVNSDPDYWDWKDVPVIDDYGHTLIEGKVPDDKPATFYVCSSCPSWKGGQSPDYEKDPCVNMREPNPTSQNDTVVFKDVLSFKYPTIAHIKFGSNFKVCVERKNHLFAPQFFHIEGAADPKMSTSKKLEWKNAGSWGLAPNGTYVDSDGGGKTQVKTTVVNNKVIIDLGLPTKATVDNTNLSGEDTYAKVNGNISIDLSKITYDVLIKNTGKQFTGFYSPLK</sequence>
<accession>A0A1F7W4L0</accession>
<protein>
    <recommendedName>
        <fullName evidence="5">Lipoprotein</fullName>
    </recommendedName>
</protein>
<keyword evidence="2" id="KW-0732">Signal</keyword>
<evidence type="ECO:0000313" key="4">
    <source>
        <dbReference type="Proteomes" id="UP000177331"/>
    </source>
</evidence>
<dbReference type="AlphaFoldDB" id="A0A1F7W4L0"/>
<dbReference type="PROSITE" id="PS51257">
    <property type="entry name" value="PROKAR_LIPOPROTEIN"/>
    <property type="match status" value="1"/>
</dbReference>
<evidence type="ECO:0000313" key="3">
    <source>
        <dbReference type="EMBL" id="OGL97024.1"/>
    </source>
</evidence>
<organism evidence="3 4">
    <name type="scientific">Candidatus Uhrbacteria bacterium RIFOXYB2_FULL_45_11</name>
    <dbReference type="NCBI Taxonomy" id="1802421"/>
    <lineage>
        <taxon>Bacteria</taxon>
        <taxon>Candidatus Uhriibacteriota</taxon>
    </lineage>
</organism>
<name>A0A1F7W4L0_9BACT</name>
<comment type="caution">
    <text evidence="3">The sequence shown here is derived from an EMBL/GenBank/DDBJ whole genome shotgun (WGS) entry which is preliminary data.</text>
</comment>
<feature type="signal peptide" evidence="2">
    <location>
        <begin position="1"/>
        <end position="20"/>
    </location>
</feature>
<reference evidence="3 4" key="1">
    <citation type="journal article" date="2016" name="Nat. Commun.">
        <title>Thousands of microbial genomes shed light on interconnected biogeochemical processes in an aquifer system.</title>
        <authorList>
            <person name="Anantharaman K."/>
            <person name="Brown C.T."/>
            <person name="Hug L.A."/>
            <person name="Sharon I."/>
            <person name="Castelle C.J."/>
            <person name="Probst A.J."/>
            <person name="Thomas B.C."/>
            <person name="Singh A."/>
            <person name="Wilkins M.J."/>
            <person name="Karaoz U."/>
            <person name="Brodie E.L."/>
            <person name="Williams K.H."/>
            <person name="Hubbard S.S."/>
            <person name="Banfield J.F."/>
        </authorList>
    </citation>
    <scope>NUCLEOTIDE SEQUENCE [LARGE SCALE GENOMIC DNA]</scope>
</reference>
<evidence type="ECO:0008006" key="5">
    <source>
        <dbReference type="Google" id="ProtNLM"/>
    </source>
</evidence>
<proteinExistence type="predicted"/>
<evidence type="ECO:0000256" key="2">
    <source>
        <dbReference type="SAM" id="SignalP"/>
    </source>
</evidence>
<gene>
    <name evidence="3" type="ORF">A2318_04625</name>
</gene>
<feature type="region of interest" description="Disordered" evidence="1">
    <location>
        <begin position="27"/>
        <end position="53"/>
    </location>
</feature>
<dbReference type="Proteomes" id="UP000177331">
    <property type="component" value="Unassembled WGS sequence"/>
</dbReference>
<feature type="chain" id="PRO_5009533291" description="Lipoprotein" evidence="2">
    <location>
        <begin position="21"/>
        <end position="268"/>
    </location>
</feature>
<dbReference type="STRING" id="1802421.A2318_04625"/>
<evidence type="ECO:0000256" key="1">
    <source>
        <dbReference type="SAM" id="MobiDB-lite"/>
    </source>
</evidence>